<keyword evidence="1" id="KW-1133">Transmembrane helix</keyword>
<keyword evidence="3" id="KW-1185">Reference proteome</keyword>
<comment type="caution">
    <text evidence="2">The sequence shown here is derived from an EMBL/GenBank/DDBJ whole genome shotgun (WGS) entry which is preliminary data.</text>
</comment>
<protein>
    <submittedName>
        <fullName evidence="2">Uncharacterized protein</fullName>
    </submittedName>
</protein>
<feature type="transmembrane region" description="Helical" evidence="1">
    <location>
        <begin position="17"/>
        <end position="35"/>
    </location>
</feature>
<proteinExistence type="predicted"/>
<evidence type="ECO:0000313" key="3">
    <source>
        <dbReference type="Proteomes" id="UP001335665"/>
    </source>
</evidence>
<evidence type="ECO:0000313" key="2">
    <source>
        <dbReference type="EMBL" id="MEE6701928.1"/>
    </source>
</evidence>
<keyword evidence="1" id="KW-0472">Membrane</keyword>
<dbReference type="RefSeq" id="WP_331192615.1">
    <property type="nucleotide sequence ID" value="NZ_JAQSEN010000005.1"/>
</dbReference>
<evidence type="ECO:0000256" key="1">
    <source>
        <dbReference type="SAM" id="Phobius"/>
    </source>
</evidence>
<organism evidence="2 3">
    <name type="scientific">Limosilactobacillus pontis</name>
    <dbReference type="NCBI Taxonomy" id="35787"/>
    <lineage>
        <taxon>Bacteria</taxon>
        <taxon>Bacillati</taxon>
        <taxon>Bacillota</taxon>
        <taxon>Bacilli</taxon>
        <taxon>Lactobacillales</taxon>
        <taxon>Lactobacillaceae</taxon>
        <taxon>Limosilactobacillus</taxon>
    </lineage>
</organism>
<accession>A0ABU7SVR0</accession>
<gene>
    <name evidence="2" type="ORF">PS396_09205</name>
</gene>
<keyword evidence="1" id="KW-0812">Transmembrane</keyword>
<name>A0ABU7SVR0_9LACO</name>
<reference evidence="2 3" key="1">
    <citation type="submission" date="2023-02" db="EMBL/GenBank/DDBJ databases">
        <title>The predominant lactic acid bacteria and yeasts involved in the spontaneous fermentation of millet during the production of the traditional porridge Hausa koko in Ghana.</title>
        <authorList>
            <person name="Atter A."/>
            <person name="Diaz M."/>
        </authorList>
    </citation>
    <scope>NUCLEOTIDE SEQUENCE [LARGE SCALE GENOMIC DNA]</scope>
    <source>
        <strain evidence="2 3">FI11552</strain>
    </source>
</reference>
<dbReference type="EMBL" id="JAQSFA010000050">
    <property type="protein sequence ID" value="MEE6701928.1"/>
    <property type="molecule type" value="Genomic_DNA"/>
</dbReference>
<sequence>MNWITPHSFLSLEWDEWASIIAILTAIMFILRWLLNRADTELFGPIRHQLQGVNDSLKEFNNRQLRAESRLEEGDRKFIHHDEQLQDHERRITCLEEERRK</sequence>
<dbReference type="Proteomes" id="UP001335665">
    <property type="component" value="Unassembled WGS sequence"/>
</dbReference>